<evidence type="ECO:0000256" key="8">
    <source>
        <dbReference type="SAM" id="SignalP"/>
    </source>
</evidence>
<feature type="signal peptide" evidence="8">
    <location>
        <begin position="1"/>
        <end position="24"/>
    </location>
</feature>
<dbReference type="InterPro" id="IPR015984">
    <property type="entry name" value="Cyt_c_prime_subgr"/>
</dbReference>
<dbReference type="GO" id="GO:0009055">
    <property type="term" value="F:electron transfer activity"/>
    <property type="evidence" value="ECO:0007669"/>
    <property type="project" value="InterPro"/>
</dbReference>
<name>A0A251X8X7_9GAMM</name>
<dbReference type="Proteomes" id="UP000194798">
    <property type="component" value="Unassembled WGS sequence"/>
</dbReference>
<organism evidence="9 10">
    <name type="scientific">Thioflexithrix psekupsensis</name>
    <dbReference type="NCBI Taxonomy" id="1570016"/>
    <lineage>
        <taxon>Bacteria</taxon>
        <taxon>Pseudomonadati</taxon>
        <taxon>Pseudomonadota</taxon>
        <taxon>Gammaproteobacteria</taxon>
        <taxon>Thiotrichales</taxon>
        <taxon>Thioflexithrix</taxon>
    </lineage>
</organism>
<dbReference type="RefSeq" id="WP_086488235.1">
    <property type="nucleotide sequence ID" value="NZ_MSLT01000012.1"/>
</dbReference>
<sequence length="155" mass="17058">MNRVANTLISGLLLTTALSGTAWADDAKKDAVEYRQSVYQVIKGNFAPMAQVVKGEASYDADSFTLRAERVAALSKMALEGFIPETDMLSMDVKTGAKPNIWEEWDDFKAKNAALATESEKLLEVAKTGDLDKIKAQFAETGKTCKSCHDKFREK</sequence>
<feature type="binding site" description="covalent" evidence="7">
    <location>
        <position position="145"/>
    </location>
    <ligand>
        <name>heme c</name>
        <dbReference type="ChEBI" id="CHEBI:61717"/>
    </ligand>
</feature>
<feature type="binding site" description="covalent" evidence="7">
    <location>
        <position position="148"/>
    </location>
    <ligand>
        <name>heme c</name>
        <dbReference type="ChEBI" id="CHEBI:61717"/>
    </ligand>
</feature>
<keyword evidence="10" id="KW-1185">Reference proteome</keyword>
<evidence type="ECO:0000313" key="10">
    <source>
        <dbReference type="Proteomes" id="UP000194798"/>
    </source>
</evidence>
<dbReference type="SUPFAM" id="SSF47175">
    <property type="entry name" value="Cytochromes"/>
    <property type="match status" value="1"/>
</dbReference>
<feature type="chain" id="PRO_5013327192" description="Cytochrome C" evidence="8">
    <location>
        <begin position="25"/>
        <end position="155"/>
    </location>
</feature>
<dbReference type="EMBL" id="MSLT01000012">
    <property type="protein sequence ID" value="OUD14456.1"/>
    <property type="molecule type" value="Genomic_DNA"/>
</dbReference>
<evidence type="ECO:0000256" key="7">
    <source>
        <dbReference type="PIRSR" id="PIRSR000027-2"/>
    </source>
</evidence>
<proteinExistence type="predicted"/>
<evidence type="ECO:0000256" key="6">
    <source>
        <dbReference type="PIRSR" id="PIRSR000027-1"/>
    </source>
</evidence>
<dbReference type="PROSITE" id="PS51009">
    <property type="entry name" value="CYTCII"/>
    <property type="match status" value="1"/>
</dbReference>
<comment type="PTM">
    <text evidence="7">Binds 1 heme group per subunit.</text>
</comment>
<dbReference type="PIRSF" id="PIRSF000027">
    <property type="entry name" value="Cytc_c_prime"/>
    <property type="match status" value="1"/>
</dbReference>
<dbReference type="GO" id="GO:0022900">
    <property type="term" value="P:electron transport chain"/>
    <property type="evidence" value="ECO:0007669"/>
    <property type="project" value="InterPro"/>
</dbReference>
<keyword evidence="4" id="KW-0249">Electron transport</keyword>
<keyword evidence="8" id="KW-0732">Signal</keyword>
<gene>
    <name evidence="9" type="ORF">TPSD3_09125</name>
</gene>
<evidence type="ECO:0008006" key="11">
    <source>
        <dbReference type="Google" id="ProtNLM"/>
    </source>
</evidence>
<dbReference type="InterPro" id="IPR002321">
    <property type="entry name" value="Cyt_c_II"/>
</dbReference>
<reference evidence="9 10" key="1">
    <citation type="submission" date="2016-12" db="EMBL/GenBank/DDBJ databases">
        <title>Thioflexothrix psekupsii D3 genome sequencing and assembly.</title>
        <authorList>
            <person name="Fomenkov A."/>
            <person name="Vincze T."/>
            <person name="Grabovich M."/>
            <person name="Anton B.P."/>
            <person name="Dubinina G."/>
            <person name="Orlova M."/>
            <person name="Belousova E."/>
            <person name="Roberts R.J."/>
        </authorList>
    </citation>
    <scope>NUCLEOTIDE SEQUENCE [LARGE SCALE GENOMIC DNA]</scope>
    <source>
        <strain evidence="9">D3</strain>
    </source>
</reference>
<dbReference type="InterPro" id="IPR010980">
    <property type="entry name" value="Cyt_c/b562"/>
</dbReference>
<evidence type="ECO:0000256" key="2">
    <source>
        <dbReference type="ARBA" id="ARBA00022617"/>
    </source>
</evidence>
<keyword evidence="2 7" id="KW-0349">Heme</keyword>
<keyword evidence="5 6" id="KW-0408">Iron</keyword>
<keyword evidence="1" id="KW-0813">Transport</keyword>
<comment type="caution">
    <text evidence="9">The sequence shown here is derived from an EMBL/GenBank/DDBJ whole genome shotgun (WGS) entry which is preliminary data.</text>
</comment>
<dbReference type="GO" id="GO:0005506">
    <property type="term" value="F:iron ion binding"/>
    <property type="evidence" value="ECO:0007669"/>
    <property type="project" value="InterPro"/>
</dbReference>
<dbReference type="AlphaFoldDB" id="A0A251X8X7"/>
<evidence type="ECO:0000256" key="4">
    <source>
        <dbReference type="ARBA" id="ARBA00022982"/>
    </source>
</evidence>
<accession>A0A251X8X7</accession>
<dbReference type="GO" id="GO:0020037">
    <property type="term" value="F:heme binding"/>
    <property type="evidence" value="ECO:0007669"/>
    <property type="project" value="InterPro"/>
</dbReference>
<evidence type="ECO:0000256" key="1">
    <source>
        <dbReference type="ARBA" id="ARBA00022448"/>
    </source>
</evidence>
<dbReference type="Gene3D" id="1.20.120.10">
    <property type="entry name" value="Cytochrome c/b562"/>
    <property type="match status" value="1"/>
</dbReference>
<dbReference type="GO" id="GO:0042597">
    <property type="term" value="C:periplasmic space"/>
    <property type="evidence" value="ECO:0007669"/>
    <property type="project" value="InterPro"/>
</dbReference>
<feature type="binding site" description="axial binding residue" evidence="6">
    <location>
        <position position="149"/>
    </location>
    <ligand>
        <name>heme c</name>
        <dbReference type="ChEBI" id="CHEBI:61717"/>
    </ligand>
    <ligandPart>
        <name>Fe</name>
        <dbReference type="ChEBI" id="CHEBI:18248"/>
    </ligandPart>
</feature>
<dbReference type="OrthoDB" id="5520910at2"/>
<evidence type="ECO:0000256" key="5">
    <source>
        <dbReference type="ARBA" id="ARBA00023004"/>
    </source>
</evidence>
<evidence type="ECO:0000256" key="3">
    <source>
        <dbReference type="ARBA" id="ARBA00022723"/>
    </source>
</evidence>
<dbReference type="InterPro" id="IPR012127">
    <property type="entry name" value="Cyt_c_prime"/>
</dbReference>
<evidence type="ECO:0000313" key="9">
    <source>
        <dbReference type="EMBL" id="OUD14456.1"/>
    </source>
</evidence>
<protein>
    <recommendedName>
        <fullName evidence="11">Cytochrome C</fullName>
    </recommendedName>
</protein>
<dbReference type="Pfam" id="PF01322">
    <property type="entry name" value="Cytochrom_C_2"/>
    <property type="match status" value="1"/>
</dbReference>
<dbReference type="PRINTS" id="PR00608">
    <property type="entry name" value="CYTCHROMECII"/>
</dbReference>
<keyword evidence="3 6" id="KW-0479">Metal-binding</keyword>